<dbReference type="RefSeq" id="WP_216835353.1">
    <property type="nucleotide sequence ID" value="NZ_JAFNJS010000001.1"/>
</dbReference>
<gene>
    <name evidence="1" type="ORF">ACFOD3_06155</name>
</gene>
<dbReference type="Proteomes" id="UP001595420">
    <property type="component" value="Unassembled WGS sequence"/>
</dbReference>
<reference evidence="2" key="1">
    <citation type="journal article" date="2019" name="Int. J. Syst. Evol. Microbiol.">
        <title>The Global Catalogue of Microorganisms (GCM) 10K type strain sequencing project: providing services to taxonomists for standard genome sequencing and annotation.</title>
        <authorList>
            <consortium name="The Broad Institute Genomics Platform"/>
            <consortium name="The Broad Institute Genome Sequencing Center for Infectious Disease"/>
            <person name="Wu L."/>
            <person name="Ma J."/>
        </authorList>
    </citation>
    <scope>NUCLEOTIDE SEQUENCE [LARGE SCALE GENOMIC DNA]</scope>
    <source>
        <strain evidence="2">CGMCC 1.16855</strain>
    </source>
</reference>
<dbReference type="EMBL" id="JBHRSB010000001">
    <property type="protein sequence ID" value="MFC2999467.1"/>
    <property type="molecule type" value="Genomic_DNA"/>
</dbReference>
<keyword evidence="2" id="KW-1185">Reference proteome</keyword>
<name>A0ABV7BPA6_9PROT</name>
<protein>
    <submittedName>
        <fullName evidence="1">Uncharacterized protein</fullName>
    </submittedName>
</protein>
<evidence type="ECO:0000313" key="1">
    <source>
        <dbReference type="EMBL" id="MFC2999467.1"/>
    </source>
</evidence>
<proteinExistence type="predicted"/>
<sequence length="414" mass="46279">MARDLKKFVNPKFLKTVNLGLFRRLFERQPEALRGFDLADFDGDEAEVRDRLKVFFEGTEDALPRGIVADLHHVAELGTENGMHLLQERATARDINIAAPLDPDGNPIPLDPKHFALLAFLDHRPVFDAASDMLARQARSSLAEYVGLDEGIEPRLDDDSRAAFEAAAAEMFQRDHRGAFCRVGWYEDGDQTVLVVTHGAPVAVVPVITGDQEDVISYRSVEYAVLAYNVGTGRMGVGGVRKALRAELAEFFAVHMLRRPGFFAGEDCQDLYTLERIENVGFGFRVNHAFDAGIQQVDIVEVQIDRIGTDPRSGEVAVEAQNVTRDFRGNALTRLNEFGDRISFSTGRYRIGHIIIRIHFGDGRSRASRVTVKIKPPSLAVFKRQRFEARVMELLRRNGFCRERQPAEAAAAAE</sequence>
<accession>A0ABV7BPA6</accession>
<organism evidence="1 2">
    <name type="scientific">Falsiroseomonas tokyonensis</name>
    <dbReference type="NCBI Taxonomy" id="430521"/>
    <lineage>
        <taxon>Bacteria</taxon>
        <taxon>Pseudomonadati</taxon>
        <taxon>Pseudomonadota</taxon>
        <taxon>Alphaproteobacteria</taxon>
        <taxon>Acetobacterales</taxon>
        <taxon>Roseomonadaceae</taxon>
        <taxon>Falsiroseomonas</taxon>
    </lineage>
</organism>
<evidence type="ECO:0000313" key="2">
    <source>
        <dbReference type="Proteomes" id="UP001595420"/>
    </source>
</evidence>
<comment type="caution">
    <text evidence="1">The sequence shown here is derived from an EMBL/GenBank/DDBJ whole genome shotgun (WGS) entry which is preliminary data.</text>
</comment>